<feature type="transmembrane region" description="Helical" evidence="7">
    <location>
        <begin position="193"/>
        <end position="209"/>
    </location>
</feature>
<evidence type="ECO:0000256" key="7">
    <source>
        <dbReference type="HAMAP-Rule" id="MF_01844"/>
    </source>
</evidence>
<keyword evidence="7" id="KW-0813">Transport</keyword>
<keyword evidence="7" id="KW-0915">Sodium</keyword>
<keyword evidence="6 7" id="KW-0739">Sodium transport</keyword>
<dbReference type="Pfam" id="PF06965">
    <property type="entry name" value="Na_H_antiport_1"/>
    <property type="match status" value="1"/>
</dbReference>
<dbReference type="GO" id="GO:0006885">
    <property type="term" value="P:regulation of pH"/>
    <property type="evidence" value="ECO:0007669"/>
    <property type="project" value="UniProtKB-UniRule"/>
</dbReference>
<proteinExistence type="inferred from homology"/>
<keyword evidence="3 7" id="KW-0812">Transmembrane</keyword>
<dbReference type="PANTHER" id="PTHR30341">
    <property type="entry name" value="SODIUM ION/PROTON ANTIPORTER NHAA-RELATED"/>
    <property type="match status" value="1"/>
</dbReference>
<dbReference type="PANTHER" id="PTHR30341:SF0">
    <property type="entry name" value="NA(+)_H(+) ANTIPORTER NHAA"/>
    <property type="match status" value="1"/>
</dbReference>
<organism evidence="8">
    <name type="scientific">uncultured Thiotrichaceae bacterium</name>
    <dbReference type="NCBI Taxonomy" id="298394"/>
    <lineage>
        <taxon>Bacteria</taxon>
        <taxon>Pseudomonadati</taxon>
        <taxon>Pseudomonadota</taxon>
        <taxon>Gammaproteobacteria</taxon>
        <taxon>Thiotrichales</taxon>
        <taxon>Thiotrichaceae</taxon>
        <taxon>environmental samples</taxon>
    </lineage>
</organism>
<comment type="subcellular location">
    <subcellularLocation>
        <location evidence="1">Cell inner membrane</location>
        <topology evidence="1">Multi-pass membrane protein</topology>
    </subcellularLocation>
    <subcellularLocation>
        <location evidence="7">Cell membrane</location>
        <topology evidence="7">Multi-pass membrane protein</topology>
    </subcellularLocation>
</comment>
<evidence type="ECO:0000256" key="3">
    <source>
        <dbReference type="ARBA" id="ARBA00022692"/>
    </source>
</evidence>
<evidence type="ECO:0000256" key="5">
    <source>
        <dbReference type="ARBA" id="ARBA00023136"/>
    </source>
</evidence>
<comment type="function">
    <text evidence="7">Na(+)/H(+) antiporter that extrudes sodium in exchange for external protons.</text>
</comment>
<accession>A0A6S6SBY1</accession>
<comment type="similarity">
    <text evidence="7">Belongs to the NhaA Na(+)/H(+) (TC 2.A.33) antiporter family.</text>
</comment>
<keyword evidence="7" id="KW-0050">Antiport</keyword>
<dbReference type="GO" id="GO:0015385">
    <property type="term" value="F:sodium:proton antiporter activity"/>
    <property type="evidence" value="ECO:0007669"/>
    <property type="project" value="UniProtKB-UniRule"/>
</dbReference>
<dbReference type="InterPro" id="IPR023171">
    <property type="entry name" value="Na/H_antiporter_dom_sf"/>
</dbReference>
<keyword evidence="2 7" id="KW-1003">Cell membrane</keyword>
<evidence type="ECO:0000313" key="8">
    <source>
        <dbReference type="EMBL" id="CAA6800195.1"/>
    </source>
</evidence>
<keyword evidence="4 7" id="KW-1133">Transmembrane helix</keyword>
<protein>
    <recommendedName>
        <fullName evidence="7">Na(+)/H(+) antiporter NhaA</fullName>
    </recommendedName>
    <alternativeName>
        <fullName evidence="7">Sodium/proton antiporter NhaA</fullName>
    </alternativeName>
</protein>
<feature type="transmembrane region" description="Helical" evidence="7">
    <location>
        <begin position="104"/>
        <end position="126"/>
    </location>
</feature>
<feature type="transmembrane region" description="Helical" evidence="7">
    <location>
        <begin position="163"/>
        <end position="187"/>
    </location>
</feature>
<dbReference type="NCBIfam" id="TIGR00773">
    <property type="entry name" value="NhaA"/>
    <property type="match status" value="1"/>
</dbReference>
<feature type="transmembrane region" description="Helical" evidence="7">
    <location>
        <begin position="30"/>
        <end position="52"/>
    </location>
</feature>
<sequence>MKFYAPWEKAFDKVATPFEYFLRAQTTTGIVLMCMTIIALVVANSPLAEAYLHFFHTKIDFQIGSWEISNTIHHWINDGLMAFFFFVIGLEIKREILMGELSNIKVAMLPILAAIGGMVFPALIYLSINAGEVGVNGWGIPMATDIAFAISALVLLGKRVPAALVTFLVALAIVDDLGAVLVIAVFYTEQIHALPLLLAGVSFLVMLAFNRFGIHATLPYFIVGVIMWLFMLESGVHATMAGVIAAMAIPSKPKRPPIELTRDIRNRLDEYDNYPVATDHTMHKRQKAILVHIKDRIDAVGTPSARLERDLHLPVALLVIPFFALANAGISIDLASLSSTIVTPVSMGVMAGLVFGKVLGIFGVACLAVKLQVATLPEGSTLSQIFGVAFLGGIGFTMSIFVAELAFLESPELIFQAKVGVLSASLFTGFFGYFWLRFMAISKPFA</sequence>
<feature type="transmembrane region" description="Helical" evidence="7">
    <location>
        <begin position="221"/>
        <end position="249"/>
    </location>
</feature>
<evidence type="ECO:0000256" key="1">
    <source>
        <dbReference type="ARBA" id="ARBA00004429"/>
    </source>
</evidence>
<dbReference type="EMBL" id="CACVAT010000014">
    <property type="protein sequence ID" value="CAA6800195.1"/>
    <property type="molecule type" value="Genomic_DNA"/>
</dbReference>
<feature type="transmembrane region" description="Helical" evidence="7">
    <location>
        <begin position="315"/>
        <end position="337"/>
    </location>
</feature>
<evidence type="ECO:0000256" key="4">
    <source>
        <dbReference type="ARBA" id="ARBA00022989"/>
    </source>
</evidence>
<feature type="transmembrane region" description="Helical" evidence="7">
    <location>
        <begin position="349"/>
        <end position="373"/>
    </location>
</feature>
<evidence type="ECO:0000256" key="2">
    <source>
        <dbReference type="ARBA" id="ARBA00022475"/>
    </source>
</evidence>
<dbReference type="InterPro" id="IPR004670">
    <property type="entry name" value="NhaA"/>
</dbReference>
<dbReference type="GO" id="GO:0005886">
    <property type="term" value="C:plasma membrane"/>
    <property type="evidence" value="ECO:0007669"/>
    <property type="project" value="UniProtKB-SubCell"/>
</dbReference>
<gene>
    <name evidence="7" type="primary">nhaA</name>
    <name evidence="8" type="ORF">HELGO_WM68740</name>
</gene>
<feature type="transmembrane region" description="Helical" evidence="7">
    <location>
        <begin position="385"/>
        <end position="407"/>
    </location>
</feature>
<name>A0A6S6SBY1_9GAMM</name>
<keyword evidence="5 7" id="KW-0472">Membrane</keyword>
<keyword evidence="7" id="KW-0406">Ion transport</keyword>
<feature type="transmembrane region" description="Helical" evidence="7">
    <location>
        <begin position="419"/>
        <end position="436"/>
    </location>
</feature>
<feature type="transmembrane region" description="Helical" evidence="7">
    <location>
        <begin position="138"/>
        <end position="156"/>
    </location>
</feature>
<dbReference type="Gene3D" id="1.20.1530.10">
    <property type="entry name" value="Na+/H+ antiporter like domain"/>
    <property type="match status" value="1"/>
</dbReference>
<dbReference type="HAMAP" id="MF_01844">
    <property type="entry name" value="NhaA"/>
    <property type="match status" value="1"/>
</dbReference>
<reference evidence="8" key="1">
    <citation type="submission" date="2020-01" db="EMBL/GenBank/DDBJ databases">
        <authorList>
            <person name="Meier V. D."/>
            <person name="Meier V D."/>
        </authorList>
    </citation>
    <scope>NUCLEOTIDE SEQUENCE</scope>
    <source>
        <strain evidence="8">HLG_WM_MAG_09</strain>
    </source>
</reference>
<evidence type="ECO:0000256" key="6">
    <source>
        <dbReference type="ARBA" id="ARBA00023201"/>
    </source>
</evidence>
<comment type="catalytic activity">
    <reaction evidence="7">
        <text>Na(+)(in) + 2 H(+)(out) = Na(+)(out) + 2 H(+)(in)</text>
        <dbReference type="Rhea" id="RHEA:29251"/>
        <dbReference type="ChEBI" id="CHEBI:15378"/>
        <dbReference type="ChEBI" id="CHEBI:29101"/>
    </reaction>
</comment>
<dbReference type="AlphaFoldDB" id="A0A6S6SBY1"/>